<proteinExistence type="predicted"/>
<reference evidence="4" key="1">
    <citation type="submission" date="2017-09" db="EMBL/GenBank/DDBJ databases">
        <title>Depth-based differentiation of microbial function through sediment-hosted aquifers and enrichment of novel symbionts in the deep terrestrial subsurface.</title>
        <authorList>
            <person name="Probst A.J."/>
            <person name="Ladd B."/>
            <person name="Jarett J.K."/>
            <person name="Geller-Mcgrath D.E."/>
            <person name="Sieber C.M.K."/>
            <person name="Emerson J.B."/>
            <person name="Anantharaman K."/>
            <person name="Thomas B.C."/>
            <person name="Malmstrom R."/>
            <person name="Stieglmeier M."/>
            <person name="Klingl A."/>
            <person name="Woyke T."/>
            <person name="Ryan C.M."/>
            <person name="Banfield J.F."/>
        </authorList>
    </citation>
    <scope>NUCLEOTIDE SEQUENCE [LARGE SCALE GENOMIC DNA]</scope>
</reference>
<evidence type="ECO:0000313" key="4">
    <source>
        <dbReference type="Proteomes" id="UP000230882"/>
    </source>
</evidence>
<dbReference type="Gene3D" id="3.40.50.1240">
    <property type="entry name" value="Phosphoglycerate mutase-like"/>
    <property type="match status" value="1"/>
</dbReference>
<gene>
    <name evidence="3" type="ORF">COU02_00045</name>
</gene>
<dbReference type="AlphaFoldDB" id="A0A2H0UXH2"/>
<evidence type="ECO:0000313" key="3">
    <source>
        <dbReference type="EMBL" id="PIR91541.1"/>
    </source>
</evidence>
<evidence type="ECO:0000256" key="1">
    <source>
        <dbReference type="PIRSR" id="PIRSR613078-1"/>
    </source>
</evidence>
<name>A0A2H0UXH2_9BACT</name>
<dbReference type="EMBL" id="PFAU01000002">
    <property type="protein sequence ID" value="PIR91541.1"/>
    <property type="molecule type" value="Genomic_DNA"/>
</dbReference>
<dbReference type="PANTHER" id="PTHR48100">
    <property type="entry name" value="BROAD-SPECIFICITY PHOSPHATASE YOR283W-RELATED"/>
    <property type="match status" value="1"/>
</dbReference>
<protein>
    <recommendedName>
        <fullName evidence="5">Histidine phosphatase family protein</fullName>
    </recommendedName>
</protein>
<dbReference type="CDD" id="cd07067">
    <property type="entry name" value="HP_PGM_like"/>
    <property type="match status" value="1"/>
</dbReference>
<accession>A0A2H0UXH2</accession>
<sequence length="190" mass="22296">MQNTYFILRHGETPYQLKKEGVIYPWPEPSPILLTKKGKKQIEDAAKNLKKKKIDLIFSSDIPRAKETAGIISNELGIKSIFDFRIREINLGIYKGKSTKDYEKDFSDRKRKFFERPLNGESRQDCKKRMMDFLEEIDKRYKNKNILIISHGTPLYLLDGAVRGLEDEKLLEKNKDFSLKVSQFKKLGYK</sequence>
<feature type="active site" description="Proton donor/acceptor" evidence="1">
    <location>
        <position position="88"/>
    </location>
</feature>
<dbReference type="Pfam" id="PF00300">
    <property type="entry name" value="His_Phos_1"/>
    <property type="match status" value="1"/>
</dbReference>
<evidence type="ECO:0000256" key="2">
    <source>
        <dbReference type="PIRSR" id="PIRSR613078-2"/>
    </source>
</evidence>
<dbReference type="PANTHER" id="PTHR48100:SF1">
    <property type="entry name" value="HISTIDINE PHOSPHATASE FAMILY PROTEIN-RELATED"/>
    <property type="match status" value="1"/>
</dbReference>
<organism evidence="3 4">
    <name type="scientific">bacterium (Candidatus Gribaldobacteria) CG10_big_fil_rev_8_21_14_0_10_37_46</name>
    <dbReference type="NCBI Taxonomy" id="2014276"/>
    <lineage>
        <taxon>Bacteria</taxon>
        <taxon>Candidatus Gribaldobacteria</taxon>
    </lineage>
</organism>
<feature type="active site" description="Tele-phosphohistidine intermediate" evidence="1">
    <location>
        <position position="10"/>
    </location>
</feature>
<dbReference type="Proteomes" id="UP000230882">
    <property type="component" value="Unassembled WGS sequence"/>
</dbReference>
<dbReference type="InterPro" id="IPR029033">
    <property type="entry name" value="His_PPase_superfam"/>
</dbReference>
<evidence type="ECO:0008006" key="5">
    <source>
        <dbReference type="Google" id="ProtNLM"/>
    </source>
</evidence>
<comment type="caution">
    <text evidence="3">The sequence shown here is derived from an EMBL/GenBank/DDBJ whole genome shotgun (WGS) entry which is preliminary data.</text>
</comment>
<dbReference type="SUPFAM" id="SSF53254">
    <property type="entry name" value="Phosphoglycerate mutase-like"/>
    <property type="match status" value="1"/>
</dbReference>
<dbReference type="InterPro" id="IPR013078">
    <property type="entry name" value="His_Pase_superF_clade-1"/>
</dbReference>
<feature type="binding site" evidence="2">
    <location>
        <position position="64"/>
    </location>
    <ligand>
        <name>substrate</name>
    </ligand>
</feature>
<dbReference type="GO" id="GO:0005737">
    <property type="term" value="C:cytoplasm"/>
    <property type="evidence" value="ECO:0007669"/>
    <property type="project" value="TreeGrafter"/>
</dbReference>
<dbReference type="InterPro" id="IPR050275">
    <property type="entry name" value="PGM_Phosphatase"/>
</dbReference>
<dbReference type="GO" id="GO:0016791">
    <property type="term" value="F:phosphatase activity"/>
    <property type="evidence" value="ECO:0007669"/>
    <property type="project" value="TreeGrafter"/>
</dbReference>